<evidence type="ECO:0000313" key="1">
    <source>
        <dbReference type="EMBL" id="KAK3777991.1"/>
    </source>
</evidence>
<name>A0AAE1DP63_9GAST</name>
<dbReference type="Proteomes" id="UP001283361">
    <property type="component" value="Unassembled WGS sequence"/>
</dbReference>
<sequence length="137" mass="15324">MCACRGGQGVIQGRYVSKPGYSVIIILKYTDRSRFGNSRVLITANRDVLRSPAQRCVPRSGPYPPLRITVLIYLYRPASPPPAFETKTFFYPAGRQRVSPVQFSSQPTQPVIQLDLGEFKGKFSLTSCFPLHGVEKE</sequence>
<dbReference type="EMBL" id="JAWDGP010003043">
    <property type="protein sequence ID" value="KAK3777991.1"/>
    <property type="molecule type" value="Genomic_DNA"/>
</dbReference>
<proteinExistence type="predicted"/>
<keyword evidence="2" id="KW-1185">Reference proteome</keyword>
<gene>
    <name evidence="1" type="ORF">RRG08_025925</name>
</gene>
<comment type="caution">
    <text evidence="1">The sequence shown here is derived from an EMBL/GenBank/DDBJ whole genome shotgun (WGS) entry which is preliminary data.</text>
</comment>
<evidence type="ECO:0000313" key="2">
    <source>
        <dbReference type="Proteomes" id="UP001283361"/>
    </source>
</evidence>
<protein>
    <submittedName>
        <fullName evidence="1">Uncharacterized protein</fullName>
    </submittedName>
</protein>
<organism evidence="1 2">
    <name type="scientific">Elysia crispata</name>
    <name type="common">lettuce slug</name>
    <dbReference type="NCBI Taxonomy" id="231223"/>
    <lineage>
        <taxon>Eukaryota</taxon>
        <taxon>Metazoa</taxon>
        <taxon>Spiralia</taxon>
        <taxon>Lophotrochozoa</taxon>
        <taxon>Mollusca</taxon>
        <taxon>Gastropoda</taxon>
        <taxon>Heterobranchia</taxon>
        <taxon>Euthyneura</taxon>
        <taxon>Panpulmonata</taxon>
        <taxon>Sacoglossa</taxon>
        <taxon>Placobranchoidea</taxon>
        <taxon>Plakobranchidae</taxon>
        <taxon>Elysia</taxon>
    </lineage>
</organism>
<accession>A0AAE1DP63</accession>
<dbReference type="AlphaFoldDB" id="A0AAE1DP63"/>
<reference evidence="1" key="1">
    <citation type="journal article" date="2023" name="G3 (Bethesda)">
        <title>A reference genome for the long-term kleptoplast-retaining sea slug Elysia crispata morphotype clarki.</title>
        <authorList>
            <person name="Eastman K.E."/>
            <person name="Pendleton A.L."/>
            <person name="Shaikh M.A."/>
            <person name="Suttiyut T."/>
            <person name="Ogas R."/>
            <person name="Tomko P."/>
            <person name="Gavelis G."/>
            <person name="Widhalm J.R."/>
            <person name="Wisecaver J.H."/>
        </authorList>
    </citation>
    <scope>NUCLEOTIDE SEQUENCE</scope>
    <source>
        <strain evidence="1">ECLA1</strain>
    </source>
</reference>